<accession>A0A0B6ZGX7</accession>
<feature type="chain" id="PRO_5002126904" description="Fibronectin type-III domain-containing protein" evidence="2">
    <location>
        <begin position="23"/>
        <end position="249"/>
    </location>
</feature>
<evidence type="ECO:0000313" key="3">
    <source>
        <dbReference type="EMBL" id="CEK67131.1"/>
    </source>
</evidence>
<dbReference type="AlphaFoldDB" id="A0A0B6ZGX7"/>
<feature type="region of interest" description="Disordered" evidence="1">
    <location>
        <begin position="170"/>
        <end position="228"/>
    </location>
</feature>
<protein>
    <recommendedName>
        <fullName evidence="4">Fibronectin type-III domain-containing protein</fullName>
    </recommendedName>
</protein>
<name>A0A0B6ZGX7_9EUPU</name>
<dbReference type="EMBL" id="HACG01020266">
    <property type="protein sequence ID" value="CEK67131.1"/>
    <property type="molecule type" value="Transcribed_RNA"/>
</dbReference>
<evidence type="ECO:0000256" key="1">
    <source>
        <dbReference type="SAM" id="MobiDB-lite"/>
    </source>
</evidence>
<evidence type="ECO:0000256" key="2">
    <source>
        <dbReference type="SAM" id="SignalP"/>
    </source>
</evidence>
<evidence type="ECO:0008006" key="4">
    <source>
        <dbReference type="Google" id="ProtNLM"/>
    </source>
</evidence>
<gene>
    <name evidence="3" type="primary">ORF61462</name>
</gene>
<keyword evidence="2" id="KW-0732">Signal</keyword>
<proteinExistence type="predicted"/>
<reference evidence="3" key="1">
    <citation type="submission" date="2014-12" db="EMBL/GenBank/DDBJ databases">
        <title>Insight into the proteome of Arion vulgaris.</title>
        <authorList>
            <person name="Aradska J."/>
            <person name="Bulat T."/>
            <person name="Smidak R."/>
            <person name="Sarate P."/>
            <person name="Gangsoo J."/>
            <person name="Sialana F."/>
            <person name="Bilban M."/>
            <person name="Lubec G."/>
        </authorList>
    </citation>
    <scope>NUCLEOTIDE SEQUENCE</scope>
    <source>
        <tissue evidence="3">Skin</tissue>
    </source>
</reference>
<feature type="compositionally biased region" description="Basic and acidic residues" evidence="1">
    <location>
        <begin position="187"/>
        <end position="206"/>
    </location>
</feature>
<sequence length="249" mass="27578">MATWIVLLTATFLAGLLTLSRGCSEPRGGYKPPTLDWKMLNSDVVTHGVVLSRESEPGNLGFDVYSVQFELRCIYKGGPLDEVITISKVGFTPDNCIGTNLTVGETYIVYLRKKNDGRYEQIYNQDPGNIEYLDEIVVLCETDINYPRGYSKTNNKEVCPEEYGLDDCLPKPVVTSPPVEDSDEIDDKQPMEEIDDKQPADTHTKGDNVPYSAVADQSNNKDGDNDNGSMTTTINMSVLTCLLLSVLLM</sequence>
<organism evidence="3">
    <name type="scientific">Arion vulgaris</name>
    <dbReference type="NCBI Taxonomy" id="1028688"/>
    <lineage>
        <taxon>Eukaryota</taxon>
        <taxon>Metazoa</taxon>
        <taxon>Spiralia</taxon>
        <taxon>Lophotrochozoa</taxon>
        <taxon>Mollusca</taxon>
        <taxon>Gastropoda</taxon>
        <taxon>Heterobranchia</taxon>
        <taxon>Euthyneura</taxon>
        <taxon>Panpulmonata</taxon>
        <taxon>Eupulmonata</taxon>
        <taxon>Stylommatophora</taxon>
        <taxon>Helicina</taxon>
        <taxon>Arionoidea</taxon>
        <taxon>Arionidae</taxon>
        <taxon>Arion</taxon>
    </lineage>
</organism>
<feature type="signal peptide" evidence="2">
    <location>
        <begin position="1"/>
        <end position="22"/>
    </location>
</feature>